<dbReference type="InterPro" id="IPR055966">
    <property type="entry name" value="DUF7544"/>
</dbReference>
<dbReference type="PANTHER" id="PTHR40076">
    <property type="entry name" value="MEMBRANE PROTEIN-RELATED"/>
    <property type="match status" value="1"/>
</dbReference>
<name>A0ABQ6I6E6_9MICO</name>
<sequence length="184" mass="19421">MWGLVSGDYDRFRDAFDSNTNTASVSLGFGGIVMSVIGFVISSFITAFLTKGGLDESAGKKPSVGDFFRIRNFGNVVLAAVIVGLLTGIGLVLCILPGIAVALFSAFTYYFVLDRDLAAFDAIRASWNLVAKNFGSVLGLLVLLFLLNVAGAIVCGLGLFVTIPVSYIAVGFAYRRLTGSQVPA</sequence>
<feature type="transmembrane region" description="Helical" evidence="1">
    <location>
        <begin position="151"/>
        <end position="174"/>
    </location>
</feature>
<reference evidence="3" key="1">
    <citation type="journal article" date="2019" name="Int. J. Syst. Evol. Microbiol.">
        <title>The Global Catalogue of Microorganisms (GCM) 10K type strain sequencing project: providing services to taxonomists for standard genome sequencing and annotation.</title>
        <authorList>
            <consortium name="The Broad Institute Genomics Platform"/>
            <consortium name="The Broad Institute Genome Sequencing Center for Infectious Disease"/>
            <person name="Wu L."/>
            <person name="Ma J."/>
        </authorList>
    </citation>
    <scope>NUCLEOTIDE SEQUENCE [LARGE SCALE GENOMIC DNA]</scope>
    <source>
        <strain evidence="3">NBRC 106348</strain>
    </source>
</reference>
<dbReference type="Proteomes" id="UP001157091">
    <property type="component" value="Unassembled WGS sequence"/>
</dbReference>
<proteinExistence type="predicted"/>
<organism evidence="2 3">
    <name type="scientific">Luteimicrobium album</name>
    <dbReference type="NCBI Taxonomy" id="1054550"/>
    <lineage>
        <taxon>Bacteria</taxon>
        <taxon>Bacillati</taxon>
        <taxon>Actinomycetota</taxon>
        <taxon>Actinomycetes</taxon>
        <taxon>Micrococcales</taxon>
        <taxon>Luteimicrobium</taxon>
    </lineage>
</organism>
<feature type="transmembrane region" description="Helical" evidence="1">
    <location>
        <begin position="125"/>
        <end position="145"/>
    </location>
</feature>
<gene>
    <name evidence="2" type="ORF">GCM10025864_32820</name>
</gene>
<evidence type="ECO:0000313" key="2">
    <source>
        <dbReference type="EMBL" id="GMA25523.1"/>
    </source>
</evidence>
<dbReference type="EMBL" id="BSUK01000001">
    <property type="protein sequence ID" value="GMA25523.1"/>
    <property type="molecule type" value="Genomic_DNA"/>
</dbReference>
<keyword evidence="1" id="KW-1133">Transmembrane helix</keyword>
<feature type="transmembrane region" description="Helical" evidence="1">
    <location>
        <begin position="70"/>
        <end position="89"/>
    </location>
</feature>
<protein>
    <recommendedName>
        <fullName evidence="4">Integral membrane protein</fullName>
    </recommendedName>
</protein>
<dbReference type="RefSeq" id="WP_284294093.1">
    <property type="nucleotide sequence ID" value="NZ_BSUK01000001.1"/>
</dbReference>
<evidence type="ECO:0000256" key="1">
    <source>
        <dbReference type="SAM" id="Phobius"/>
    </source>
</evidence>
<evidence type="ECO:0000313" key="3">
    <source>
        <dbReference type="Proteomes" id="UP001157091"/>
    </source>
</evidence>
<keyword evidence="1" id="KW-0472">Membrane</keyword>
<evidence type="ECO:0008006" key="4">
    <source>
        <dbReference type="Google" id="ProtNLM"/>
    </source>
</evidence>
<accession>A0ABQ6I6E6</accession>
<comment type="caution">
    <text evidence="2">The sequence shown here is derived from an EMBL/GenBank/DDBJ whole genome shotgun (WGS) entry which is preliminary data.</text>
</comment>
<dbReference type="Pfam" id="PF24400">
    <property type="entry name" value="DUF7544"/>
    <property type="match status" value="1"/>
</dbReference>
<keyword evidence="3" id="KW-1185">Reference proteome</keyword>
<dbReference type="InterPro" id="IPR010380">
    <property type="entry name" value="DUF975"/>
</dbReference>
<feature type="transmembrane region" description="Helical" evidence="1">
    <location>
        <begin position="95"/>
        <end position="113"/>
    </location>
</feature>
<feature type="transmembrane region" description="Helical" evidence="1">
    <location>
        <begin position="27"/>
        <end position="49"/>
    </location>
</feature>
<dbReference type="PANTHER" id="PTHR40076:SF1">
    <property type="entry name" value="MEMBRANE PROTEIN"/>
    <property type="match status" value="1"/>
</dbReference>
<keyword evidence="1" id="KW-0812">Transmembrane</keyword>